<evidence type="ECO:0000313" key="3">
    <source>
        <dbReference type="Proteomes" id="UP001164743"/>
    </source>
</evidence>
<evidence type="ECO:0000256" key="1">
    <source>
        <dbReference type="SAM" id="Phobius"/>
    </source>
</evidence>
<dbReference type="GeneID" id="77805025"/>
<evidence type="ECO:0000313" key="2">
    <source>
        <dbReference type="EMBL" id="WAQ92149.1"/>
    </source>
</evidence>
<dbReference type="Proteomes" id="UP001164743">
    <property type="component" value="Chromosome 16A"/>
</dbReference>
<feature type="transmembrane region" description="Helical" evidence="1">
    <location>
        <begin position="118"/>
        <end position="140"/>
    </location>
</feature>
<name>A0ABY7D3F9_9BASI</name>
<keyword evidence="1" id="KW-1133">Transmembrane helix</keyword>
<sequence length="141" mass="15854">MPSESSPLLSFSAKTNNDLTASNHGILRELWVIYLIYLFTAILGTISIGSKLRIKTEMIYNSISWDSADVFSKQDCLSDIVDSRVTWLRTIESVTLGCFSALSTGYWSHLAQTRGRSLVLLIVFLGLGLNELIFILVKWFE</sequence>
<protein>
    <recommendedName>
        <fullName evidence="4">Solute carrier family 40 protein</fullName>
    </recommendedName>
</protein>
<gene>
    <name evidence="2" type="ORF">PtA15_16A55</name>
</gene>
<reference evidence="2" key="1">
    <citation type="submission" date="2022-10" db="EMBL/GenBank/DDBJ databases">
        <title>Puccinia triticina Genome sequencing and assembly.</title>
        <authorList>
            <person name="Li C."/>
        </authorList>
    </citation>
    <scope>NUCLEOTIDE SEQUENCE</scope>
    <source>
        <strain evidence="2">Pt15</strain>
    </source>
</reference>
<feature type="transmembrane region" description="Helical" evidence="1">
    <location>
        <begin position="31"/>
        <end position="49"/>
    </location>
</feature>
<accession>A0ABY7D3F9</accession>
<keyword evidence="1" id="KW-0812">Transmembrane</keyword>
<keyword evidence="1" id="KW-0472">Membrane</keyword>
<dbReference type="RefSeq" id="XP_053027704.1">
    <property type="nucleotide sequence ID" value="XM_053164131.1"/>
</dbReference>
<proteinExistence type="predicted"/>
<dbReference type="EMBL" id="CP110436">
    <property type="protein sequence ID" value="WAQ92149.1"/>
    <property type="molecule type" value="Genomic_DNA"/>
</dbReference>
<organism evidence="2 3">
    <name type="scientific">Puccinia triticina</name>
    <dbReference type="NCBI Taxonomy" id="208348"/>
    <lineage>
        <taxon>Eukaryota</taxon>
        <taxon>Fungi</taxon>
        <taxon>Dikarya</taxon>
        <taxon>Basidiomycota</taxon>
        <taxon>Pucciniomycotina</taxon>
        <taxon>Pucciniomycetes</taxon>
        <taxon>Pucciniales</taxon>
        <taxon>Pucciniaceae</taxon>
        <taxon>Puccinia</taxon>
    </lineage>
</organism>
<keyword evidence="3" id="KW-1185">Reference proteome</keyword>
<evidence type="ECO:0008006" key="4">
    <source>
        <dbReference type="Google" id="ProtNLM"/>
    </source>
</evidence>